<evidence type="ECO:0000256" key="2">
    <source>
        <dbReference type="ARBA" id="ARBA00022801"/>
    </source>
</evidence>
<evidence type="ECO:0000259" key="5">
    <source>
        <dbReference type="PROSITE" id="PS51206"/>
    </source>
</evidence>
<dbReference type="SUPFAM" id="SSF52540">
    <property type="entry name" value="P-loop containing nucleoside triphosphate hydrolases"/>
    <property type="match status" value="1"/>
</dbReference>
<dbReference type="InterPro" id="IPR014818">
    <property type="entry name" value="Phage/plasmid_primase_P4_C"/>
</dbReference>
<keyword evidence="1" id="KW-0547">Nucleotide-binding</keyword>
<proteinExistence type="predicted"/>
<dbReference type="Pfam" id="PF19263">
    <property type="entry name" value="DUF5906"/>
    <property type="match status" value="1"/>
</dbReference>
<dbReference type="InterPro" id="IPR006500">
    <property type="entry name" value="Helicase_put_C_phage/plasmid"/>
</dbReference>
<dbReference type="SMART" id="SM00885">
    <property type="entry name" value="D5_N"/>
    <property type="match status" value="1"/>
</dbReference>
<accession>A0A098ELJ1</accession>
<evidence type="ECO:0000313" key="7">
    <source>
        <dbReference type="Proteomes" id="UP000043699"/>
    </source>
</evidence>
<sequence length="795" mass="91770">MRVNLGAIPAELKECPQWIVWKKEQRNGKWTKIPYQVNGEAAQSNNRNTWSTFEEASQEFLNNTKYDGVGFMFSKDDEYIGVDIDDCLEGDVVNKFAAEIINLLDSYTEYSPSGNGIHIIVKGELPAHITGTGKKDSKMGLEVYRHGRYFTFTGHRENDNDVYERTEEIEELFRNYLKVQKPIKQDKVGGKTMNLTNADLWVKMFNAKNGAAIESLYKGDLINNDHSSSDMALCNHLAFWTGKNEVQMDAMFRESSLWREKWDKVHYSTGETYGEMTLKQAIAGCQSTILDHENSQYQIHIANNSDDTFVDENTLKDLNKFPLSEMGNAERIIDKHGDNLYHIKGVGWKIWDGKRWVDDYMSKIEVWTSQTLRELFKGEEVHRKWAKSCERRSIRMSSIKDAEPMRRIERTEFDYDLNLFNCKNGVIDLRDGKVLPHSRDFMMTQISPVEYDPFATSPVWDAFLESIFQDEQGNTDHDLIKYIQKAIGYGLTGEVTEQVMFFFIGGGRNGKSTFINTIQHIMGDYARQTNTNTFVKKTNESAANNDIARLHGSRFVSAVESEEGQHLSESLVKQLTGGEKISARFLNQEFFEFTPQFKIYFTSNHKPIVKGADEGIWRRIKIVPFNVTIPKEKVDKRLNEKLMNELPGIFNWMIKGALMWRKEGLGTTAAVDASTKDYKEEMDLIDPFLETHCFLAENAKIEAKELYKKYEQYCFEYGDFALKNRTFYRILESKGFKKKRGTLNKVYIYGIGLEGDRWKYIEQNPSTVTESVTQKSEENSFSNSGKQEQKAMKKI</sequence>
<dbReference type="PANTHER" id="PTHR35372">
    <property type="entry name" value="ATP BINDING PROTEIN-RELATED"/>
    <property type="match status" value="1"/>
</dbReference>
<dbReference type="OrthoDB" id="9763644at2"/>
<dbReference type="STRING" id="1499687.BN1080_02102"/>
<dbReference type="PROSITE" id="PS51206">
    <property type="entry name" value="SF3_HELICASE_1"/>
    <property type="match status" value="1"/>
</dbReference>
<dbReference type="Gene3D" id="3.40.50.300">
    <property type="entry name" value="P-loop containing nucleotide triphosphate hydrolases"/>
    <property type="match status" value="1"/>
</dbReference>
<dbReference type="InterPro" id="IPR014015">
    <property type="entry name" value="Helicase_SF3_DNA-vir"/>
</dbReference>
<gene>
    <name evidence="6" type="ORF">BN1080_02102</name>
</gene>
<evidence type="ECO:0000256" key="3">
    <source>
        <dbReference type="ARBA" id="ARBA00022840"/>
    </source>
</evidence>
<organism evidence="6 7">
    <name type="scientific">Planococcus massiliensis</name>
    <dbReference type="NCBI Taxonomy" id="1499687"/>
    <lineage>
        <taxon>Bacteria</taxon>
        <taxon>Bacillati</taxon>
        <taxon>Bacillota</taxon>
        <taxon>Bacilli</taxon>
        <taxon>Bacillales</taxon>
        <taxon>Caryophanaceae</taxon>
        <taxon>Planococcus</taxon>
    </lineage>
</organism>
<dbReference type="Pfam" id="PF22763">
    <property type="entry name" value="NrS1-1_pol-like_HBD"/>
    <property type="match status" value="1"/>
</dbReference>
<dbReference type="InterPro" id="IPR051620">
    <property type="entry name" value="ORF904-like_C"/>
</dbReference>
<dbReference type="AlphaFoldDB" id="A0A098ELJ1"/>
<dbReference type="InterPro" id="IPR027417">
    <property type="entry name" value="P-loop_NTPase"/>
</dbReference>
<feature type="compositionally biased region" description="Polar residues" evidence="4">
    <location>
        <begin position="769"/>
        <end position="786"/>
    </location>
</feature>
<keyword evidence="3" id="KW-0067">ATP-binding</keyword>
<dbReference type="InterPro" id="IPR045455">
    <property type="entry name" value="NrS-1_pol-like_helicase"/>
</dbReference>
<dbReference type="GO" id="GO:0016787">
    <property type="term" value="F:hydrolase activity"/>
    <property type="evidence" value="ECO:0007669"/>
    <property type="project" value="UniProtKB-KW"/>
</dbReference>
<dbReference type="EMBL" id="CCXS01000001">
    <property type="protein sequence ID" value="CEG23158.1"/>
    <property type="molecule type" value="Genomic_DNA"/>
</dbReference>
<protein>
    <recommendedName>
        <fullName evidence="5">SF3 helicase domain-containing protein</fullName>
    </recommendedName>
</protein>
<evidence type="ECO:0000256" key="4">
    <source>
        <dbReference type="SAM" id="MobiDB-lite"/>
    </source>
</evidence>
<keyword evidence="2" id="KW-0378">Hydrolase</keyword>
<dbReference type="GO" id="GO:0005524">
    <property type="term" value="F:ATP binding"/>
    <property type="evidence" value="ECO:0007669"/>
    <property type="project" value="UniProtKB-KW"/>
</dbReference>
<evidence type="ECO:0000313" key="6">
    <source>
        <dbReference type="EMBL" id="CEG23158.1"/>
    </source>
</evidence>
<name>A0A098ELJ1_9BACL</name>
<dbReference type="Pfam" id="PF08706">
    <property type="entry name" value="D5_N"/>
    <property type="match status" value="1"/>
</dbReference>
<keyword evidence="7" id="KW-1185">Reference proteome</keyword>
<dbReference type="NCBIfam" id="TIGR01613">
    <property type="entry name" value="primase_Cterm"/>
    <property type="match status" value="1"/>
</dbReference>
<dbReference type="Proteomes" id="UP000043699">
    <property type="component" value="Unassembled WGS sequence"/>
</dbReference>
<dbReference type="RefSeq" id="WP_052654543.1">
    <property type="nucleotide sequence ID" value="NZ_CCXS01000001.1"/>
</dbReference>
<evidence type="ECO:0000256" key="1">
    <source>
        <dbReference type="ARBA" id="ARBA00022741"/>
    </source>
</evidence>
<reference evidence="6 7" key="1">
    <citation type="submission" date="2014-09" db="EMBL/GenBank/DDBJ databases">
        <authorList>
            <person name="Urmite Genomes Urmite Genomes"/>
        </authorList>
    </citation>
    <scope>NUCLEOTIDE SEQUENCE [LARGE SCALE GENOMIC DNA]</scope>
    <source>
        <strain evidence="6 7">ES2</strain>
    </source>
</reference>
<dbReference type="InterPro" id="IPR054468">
    <property type="entry name" value="NrSPol-like_HBD"/>
</dbReference>
<feature type="domain" description="SF3 helicase" evidence="5">
    <location>
        <begin position="478"/>
        <end position="638"/>
    </location>
</feature>
<dbReference type="PANTHER" id="PTHR35372:SF2">
    <property type="entry name" value="SF3 HELICASE DOMAIN-CONTAINING PROTEIN"/>
    <property type="match status" value="1"/>
</dbReference>
<feature type="region of interest" description="Disordered" evidence="4">
    <location>
        <begin position="769"/>
        <end position="795"/>
    </location>
</feature>